<reference evidence="2 3" key="1">
    <citation type="journal article" date="2019" name="Sci. Rep.">
        <title>Orb-weaving spider Araneus ventricosus genome elucidates the spidroin gene catalogue.</title>
        <authorList>
            <person name="Kono N."/>
            <person name="Nakamura H."/>
            <person name="Ohtoshi R."/>
            <person name="Moran D.A.P."/>
            <person name="Shinohara A."/>
            <person name="Yoshida Y."/>
            <person name="Fujiwara M."/>
            <person name="Mori M."/>
            <person name="Tomita M."/>
            <person name="Arakawa K."/>
        </authorList>
    </citation>
    <scope>NUCLEOTIDE SEQUENCE [LARGE SCALE GENOMIC DNA]</scope>
</reference>
<keyword evidence="3" id="KW-1185">Reference proteome</keyword>
<gene>
    <name evidence="2" type="ORF">AVEN_26279_1</name>
</gene>
<dbReference type="EMBL" id="BGPR01000023">
    <property type="protein sequence ID" value="GBL80856.1"/>
    <property type="molecule type" value="Genomic_DNA"/>
</dbReference>
<dbReference type="AlphaFoldDB" id="A0A4Y2ANM6"/>
<name>A0A4Y2ANM6_ARAVE</name>
<evidence type="ECO:0000313" key="2">
    <source>
        <dbReference type="EMBL" id="GBL80856.1"/>
    </source>
</evidence>
<organism evidence="2 3">
    <name type="scientific">Araneus ventricosus</name>
    <name type="common">Orbweaver spider</name>
    <name type="synonym">Epeira ventricosa</name>
    <dbReference type="NCBI Taxonomy" id="182803"/>
    <lineage>
        <taxon>Eukaryota</taxon>
        <taxon>Metazoa</taxon>
        <taxon>Ecdysozoa</taxon>
        <taxon>Arthropoda</taxon>
        <taxon>Chelicerata</taxon>
        <taxon>Arachnida</taxon>
        <taxon>Araneae</taxon>
        <taxon>Araneomorphae</taxon>
        <taxon>Entelegynae</taxon>
        <taxon>Araneoidea</taxon>
        <taxon>Araneidae</taxon>
        <taxon>Araneus</taxon>
    </lineage>
</organism>
<comment type="caution">
    <text evidence="2">The sequence shown here is derived from an EMBL/GenBank/DDBJ whole genome shotgun (WGS) entry which is preliminary data.</text>
</comment>
<feature type="region of interest" description="Disordered" evidence="1">
    <location>
        <begin position="48"/>
        <end position="76"/>
    </location>
</feature>
<accession>A0A4Y2ANM6</accession>
<protein>
    <submittedName>
        <fullName evidence="2">Uncharacterized protein</fullName>
    </submittedName>
</protein>
<evidence type="ECO:0000313" key="3">
    <source>
        <dbReference type="Proteomes" id="UP000499080"/>
    </source>
</evidence>
<proteinExistence type="predicted"/>
<evidence type="ECO:0000256" key="1">
    <source>
        <dbReference type="SAM" id="MobiDB-lite"/>
    </source>
</evidence>
<dbReference type="Proteomes" id="UP000499080">
    <property type="component" value="Unassembled WGS sequence"/>
</dbReference>
<feature type="compositionally biased region" description="Polar residues" evidence="1">
    <location>
        <begin position="54"/>
        <end position="69"/>
    </location>
</feature>
<sequence>MVFGLGLRKEIFFGLRGSFWRDEGWTGDGFTSSFEATLGLIQECPHSFEPSRLTRGTSQPPSSSPNFHTTPVERGSAATNLKQEIHRCFILESLEHGEEKSIVKVENL</sequence>